<evidence type="ECO:0000259" key="1">
    <source>
        <dbReference type="PROSITE" id="PS50011"/>
    </source>
</evidence>
<reference evidence="3" key="1">
    <citation type="submission" date="2016-03" db="EMBL/GenBank/DDBJ databases">
        <authorList>
            <person name="Lee Y.-S."/>
            <person name="Choi Y.-L."/>
        </authorList>
    </citation>
    <scope>NUCLEOTIDE SEQUENCE [LARGE SCALE GENOMIC DNA]</scope>
    <source>
        <strain evidence="3">DAU221</strain>
    </source>
</reference>
<dbReference type="GO" id="GO:0005524">
    <property type="term" value="F:ATP binding"/>
    <property type="evidence" value="ECO:0007669"/>
    <property type="project" value="InterPro"/>
</dbReference>
<proteinExistence type="predicted"/>
<evidence type="ECO:0000313" key="3">
    <source>
        <dbReference type="Proteomes" id="UP000076077"/>
    </source>
</evidence>
<dbReference type="Pfam" id="PF00069">
    <property type="entry name" value="Pkinase"/>
    <property type="match status" value="1"/>
</dbReference>
<sequence length="127" mass="14077">MEIAESEQEQPGRHQIERTLGAGCMGIVYLTRDAHLQCQAAINKLGKDVTSASAGARIQSEAQLLAKLNHPNIVQPYDVLEGPRYRPGDGIWRRYLSQRKECALKRPFLLPLPKSPRYANKPGGAVT</sequence>
<dbReference type="Gene3D" id="3.30.200.20">
    <property type="entry name" value="Phosphorylase Kinase, domain 1"/>
    <property type="match status" value="1"/>
</dbReference>
<protein>
    <recommendedName>
        <fullName evidence="1">Protein kinase domain-containing protein</fullName>
    </recommendedName>
</protein>
<dbReference type="AlphaFoldDB" id="A0A143HNI9"/>
<name>A0A143HNI9_MICTH</name>
<dbReference type="KEGG" id="mthd:A3224_12465"/>
<accession>A0A143HNI9</accession>
<dbReference type="STRING" id="252514.A3224_12465"/>
<evidence type="ECO:0000313" key="2">
    <source>
        <dbReference type="EMBL" id="AMX03283.1"/>
    </source>
</evidence>
<dbReference type="Proteomes" id="UP000076077">
    <property type="component" value="Chromosome"/>
</dbReference>
<dbReference type="InterPro" id="IPR011009">
    <property type="entry name" value="Kinase-like_dom_sf"/>
</dbReference>
<dbReference type="InterPro" id="IPR000719">
    <property type="entry name" value="Prot_kinase_dom"/>
</dbReference>
<keyword evidence="3" id="KW-1185">Reference proteome</keyword>
<dbReference type="SUPFAM" id="SSF56112">
    <property type="entry name" value="Protein kinase-like (PK-like)"/>
    <property type="match status" value="1"/>
</dbReference>
<dbReference type="GO" id="GO:0004672">
    <property type="term" value="F:protein kinase activity"/>
    <property type="evidence" value="ECO:0007669"/>
    <property type="project" value="InterPro"/>
</dbReference>
<dbReference type="OrthoDB" id="9801841at2"/>
<dbReference type="EMBL" id="CP014864">
    <property type="protein sequence ID" value="AMX03283.1"/>
    <property type="molecule type" value="Genomic_DNA"/>
</dbReference>
<gene>
    <name evidence="2" type="ORF">A3224_12465</name>
</gene>
<feature type="domain" description="Protein kinase" evidence="1">
    <location>
        <begin position="14"/>
        <end position="127"/>
    </location>
</feature>
<organism evidence="2 3">
    <name type="scientific">Microbulbifer thermotolerans</name>
    <dbReference type="NCBI Taxonomy" id="252514"/>
    <lineage>
        <taxon>Bacteria</taxon>
        <taxon>Pseudomonadati</taxon>
        <taxon>Pseudomonadota</taxon>
        <taxon>Gammaproteobacteria</taxon>
        <taxon>Cellvibrionales</taxon>
        <taxon>Microbulbiferaceae</taxon>
        <taxon>Microbulbifer</taxon>
    </lineage>
</organism>
<dbReference type="PROSITE" id="PS50011">
    <property type="entry name" value="PROTEIN_KINASE_DOM"/>
    <property type="match status" value="1"/>
</dbReference>